<dbReference type="InterPro" id="IPR036390">
    <property type="entry name" value="WH_DNA-bd_sf"/>
</dbReference>
<gene>
    <name evidence="7" type="ORF">GGR23_001134</name>
</gene>
<evidence type="ECO:0000256" key="2">
    <source>
        <dbReference type="ARBA" id="ARBA00022898"/>
    </source>
</evidence>
<name>A0A7W6J3C2_9HYPH</name>
<comment type="caution">
    <text evidence="7">The sequence shown here is derived from an EMBL/GenBank/DDBJ whole genome shotgun (WGS) entry which is preliminary data.</text>
</comment>
<dbReference type="Proteomes" id="UP000528286">
    <property type="component" value="Unassembled WGS sequence"/>
</dbReference>
<evidence type="ECO:0000256" key="4">
    <source>
        <dbReference type="ARBA" id="ARBA00023125"/>
    </source>
</evidence>
<dbReference type="Gene3D" id="3.40.640.10">
    <property type="entry name" value="Type I PLP-dependent aspartate aminotransferase-like (Major domain)"/>
    <property type="match status" value="1"/>
</dbReference>
<keyword evidence="8" id="KW-1185">Reference proteome</keyword>
<keyword evidence="7" id="KW-0808">Transferase</keyword>
<evidence type="ECO:0000259" key="6">
    <source>
        <dbReference type="PROSITE" id="PS50949"/>
    </source>
</evidence>
<accession>A0A7W6J3C2</accession>
<dbReference type="Pfam" id="PF00392">
    <property type="entry name" value="GntR"/>
    <property type="match status" value="1"/>
</dbReference>
<dbReference type="RefSeq" id="WP_210296877.1">
    <property type="nucleotide sequence ID" value="NZ_JACIEZ010000002.1"/>
</dbReference>
<dbReference type="GO" id="GO:0003700">
    <property type="term" value="F:DNA-binding transcription factor activity"/>
    <property type="evidence" value="ECO:0007669"/>
    <property type="project" value="InterPro"/>
</dbReference>
<dbReference type="PROSITE" id="PS50949">
    <property type="entry name" value="HTH_GNTR"/>
    <property type="match status" value="1"/>
</dbReference>
<evidence type="ECO:0000256" key="3">
    <source>
        <dbReference type="ARBA" id="ARBA00023015"/>
    </source>
</evidence>
<dbReference type="AlphaFoldDB" id="A0A7W6J3C2"/>
<dbReference type="GO" id="GO:0003677">
    <property type="term" value="F:DNA binding"/>
    <property type="evidence" value="ECO:0007669"/>
    <property type="project" value="UniProtKB-KW"/>
</dbReference>
<reference evidence="7 8" key="1">
    <citation type="submission" date="2020-08" db="EMBL/GenBank/DDBJ databases">
        <title>Genomic Encyclopedia of Type Strains, Phase IV (KMG-IV): sequencing the most valuable type-strain genomes for metagenomic binning, comparative biology and taxonomic classification.</title>
        <authorList>
            <person name="Goeker M."/>
        </authorList>
    </citation>
    <scope>NUCLEOTIDE SEQUENCE [LARGE SCALE GENOMIC DNA]</scope>
    <source>
        <strain evidence="7 8">DSM 29853</strain>
    </source>
</reference>
<feature type="domain" description="HTH gntR-type" evidence="6">
    <location>
        <begin position="14"/>
        <end position="82"/>
    </location>
</feature>
<proteinExistence type="inferred from homology"/>
<dbReference type="Gene3D" id="1.10.10.10">
    <property type="entry name" value="Winged helix-like DNA-binding domain superfamily/Winged helix DNA-binding domain"/>
    <property type="match status" value="1"/>
</dbReference>
<dbReference type="GO" id="GO:0030170">
    <property type="term" value="F:pyridoxal phosphate binding"/>
    <property type="evidence" value="ECO:0007669"/>
    <property type="project" value="InterPro"/>
</dbReference>
<dbReference type="SUPFAM" id="SSF46785">
    <property type="entry name" value="Winged helix' DNA-binding domain"/>
    <property type="match status" value="1"/>
</dbReference>
<dbReference type="Pfam" id="PF00155">
    <property type="entry name" value="Aminotran_1_2"/>
    <property type="match status" value="1"/>
</dbReference>
<dbReference type="InterPro" id="IPR036388">
    <property type="entry name" value="WH-like_DNA-bd_sf"/>
</dbReference>
<evidence type="ECO:0000313" key="7">
    <source>
        <dbReference type="EMBL" id="MBB4063957.1"/>
    </source>
</evidence>
<dbReference type="SMART" id="SM00345">
    <property type="entry name" value="HTH_GNTR"/>
    <property type="match status" value="1"/>
</dbReference>
<dbReference type="SUPFAM" id="SSF53383">
    <property type="entry name" value="PLP-dependent transferases"/>
    <property type="match status" value="1"/>
</dbReference>
<dbReference type="InterPro" id="IPR000524">
    <property type="entry name" value="Tscrpt_reg_HTH_GntR"/>
</dbReference>
<organism evidence="7 8">
    <name type="scientific">Gellertiella hungarica</name>
    <dbReference type="NCBI Taxonomy" id="1572859"/>
    <lineage>
        <taxon>Bacteria</taxon>
        <taxon>Pseudomonadati</taxon>
        <taxon>Pseudomonadota</taxon>
        <taxon>Alphaproteobacteria</taxon>
        <taxon>Hyphomicrobiales</taxon>
        <taxon>Rhizobiaceae</taxon>
        <taxon>Gellertiella</taxon>
    </lineage>
</organism>
<protein>
    <submittedName>
        <fullName evidence="7">GntR family transcriptional regulator/MocR family aminotransferase</fullName>
    </submittedName>
</protein>
<dbReference type="InterPro" id="IPR004839">
    <property type="entry name" value="Aminotransferase_I/II_large"/>
</dbReference>
<evidence type="ECO:0000256" key="5">
    <source>
        <dbReference type="ARBA" id="ARBA00023163"/>
    </source>
</evidence>
<keyword evidence="5" id="KW-0804">Transcription</keyword>
<evidence type="ECO:0000313" key="8">
    <source>
        <dbReference type="Proteomes" id="UP000528286"/>
    </source>
</evidence>
<comment type="similarity">
    <text evidence="1">In the C-terminal section; belongs to the class-I pyridoxal-phosphate-dependent aminotransferase family.</text>
</comment>
<keyword evidence="2" id="KW-0663">Pyridoxal phosphate</keyword>
<dbReference type="InterPro" id="IPR015424">
    <property type="entry name" value="PyrdxlP-dep_Trfase"/>
</dbReference>
<keyword evidence="7" id="KW-0032">Aminotransferase</keyword>
<dbReference type="InterPro" id="IPR015421">
    <property type="entry name" value="PyrdxlP-dep_Trfase_major"/>
</dbReference>
<dbReference type="GO" id="GO:0008483">
    <property type="term" value="F:transaminase activity"/>
    <property type="evidence" value="ECO:0007669"/>
    <property type="project" value="UniProtKB-KW"/>
</dbReference>
<dbReference type="CDD" id="cd00609">
    <property type="entry name" value="AAT_like"/>
    <property type="match status" value="1"/>
</dbReference>
<dbReference type="PANTHER" id="PTHR46577:SF1">
    <property type="entry name" value="HTH-TYPE TRANSCRIPTIONAL REGULATORY PROTEIN GABR"/>
    <property type="match status" value="1"/>
</dbReference>
<dbReference type="CDD" id="cd07377">
    <property type="entry name" value="WHTH_GntR"/>
    <property type="match status" value="1"/>
</dbReference>
<evidence type="ECO:0000256" key="1">
    <source>
        <dbReference type="ARBA" id="ARBA00005384"/>
    </source>
</evidence>
<keyword evidence="4" id="KW-0238">DNA-binding</keyword>
<dbReference type="InterPro" id="IPR051446">
    <property type="entry name" value="HTH_trans_reg/aminotransferase"/>
</dbReference>
<sequence length="491" mass="55080">MRELIFDIDRTQQATLQSQIRATLVNAILSGQLPPGSPTPSTRDLARRLMVSRNTVTLAYLSMVDDGYLEARDRSGFYVAGDAAMLARPAPPPRRGPSTDRPDFSRLFAVRPSRQRNIDKPLNWHDYPYPFIYGQADPALFPIAEWRECTRQSMNRKWLDAWTDDRYTEDDPMLIDQIRQRLLPRRGIQAGRDEILVTMGAQNALYLLAKLFCGPDSVVGIEDPGYPDARNIFSLHAGSVLPLSVDGGGLVLDSALERCGIVFTTPSHQFPTGVTMGIERRRTLLDWARRNNRLIIEDDYEFEANYLSEPTPALKALDGNDPVIYVGSLSKSLMPGLRLGYLVAAPEIIAEARALRRLILRHPPGNNQRVAALFLALGYHDRLIGRLHRTYRERQAILSRALSEHFPGWTPESRFGGTSCWLTGPKTLDGQRLAATALQKGVLIEPGDIFFAEPEGHDNHFRMGFSSIPTDRIERGVEILGGLVRELRLDS</sequence>
<dbReference type="EMBL" id="JACIEZ010000002">
    <property type="protein sequence ID" value="MBB4063957.1"/>
    <property type="molecule type" value="Genomic_DNA"/>
</dbReference>
<keyword evidence="3" id="KW-0805">Transcription regulation</keyword>
<dbReference type="PANTHER" id="PTHR46577">
    <property type="entry name" value="HTH-TYPE TRANSCRIPTIONAL REGULATORY PROTEIN GABR"/>
    <property type="match status" value="1"/>
</dbReference>